<dbReference type="InterPro" id="IPR001611">
    <property type="entry name" value="Leu-rich_rpt"/>
</dbReference>
<dbReference type="GO" id="GO:0004672">
    <property type="term" value="F:protein kinase activity"/>
    <property type="evidence" value="ECO:0007669"/>
    <property type="project" value="InterPro"/>
</dbReference>
<dbReference type="Gene3D" id="1.10.510.10">
    <property type="entry name" value="Transferase(Phosphotransferase) domain 1"/>
    <property type="match status" value="1"/>
</dbReference>
<dbReference type="PANTHER" id="PTHR48053:SF160">
    <property type="entry name" value="PROTEIN KINASE DOMAIN-CONTAINING PROTEIN"/>
    <property type="match status" value="1"/>
</dbReference>
<evidence type="ECO:0000313" key="13">
    <source>
        <dbReference type="EMBL" id="CAA0818248.1"/>
    </source>
</evidence>
<evidence type="ECO:0000256" key="4">
    <source>
        <dbReference type="ARBA" id="ARBA00022692"/>
    </source>
</evidence>
<gene>
    <name evidence="13" type="ORF">SHERM_01111</name>
</gene>
<dbReference type="Proteomes" id="UP001153555">
    <property type="component" value="Unassembled WGS sequence"/>
</dbReference>
<evidence type="ECO:0000256" key="7">
    <source>
        <dbReference type="ARBA" id="ARBA00022989"/>
    </source>
</evidence>
<evidence type="ECO:0000256" key="3">
    <source>
        <dbReference type="ARBA" id="ARBA00022614"/>
    </source>
</evidence>
<evidence type="ECO:0000256" key="1">
    <source>
        <dbReference type="ARBA" id="ARBA00004479"/>
    </source>
</evidence>
<feature type="domain" description="Protein kinase" evidence="12">
    <location>
        <begin position="151"/>
        <end position="289"/>
    </location>
</feature>
<keyword evidence="13" id="KW-0418">Kinase</keyword>
<keyword evidence="13" id="KW-0808">Transferase</keyword>
<dbReference type="EMBL" id="CACSLK010016925">
    <property type="protein sequence ID" value="CAA0818248.1"/>
    <property type="molecule type" value="Genomic_DNA"/>
</dbReference>
<proteinExistence type="inferred from homology"/>
<evidence type="ECO:0000259" key="12">
    <source>
        <dbReference type="PROSITE" id="PS50011"/>
    </source>
</evidence>
<keyword evidence="4 11" id="KW-0812">Transmembrane</keyword>
<dbReference type="Pfam" id="PF00560">
    <property type="entry name" value="LRR_1"/>
    <property type="match status" value="2"/>
</dbReference>
<keyword evidence="10" id="KW-0325">Glycoprotein</keyword>
<dbReference type="InterPro" id="IPR032675">
    <property type="entry name" value="LRR_dom_sf"/>
</dbReference>
<dbReference type="InterPro" id="IPR051716">
    <property type="entry name" value="Plant_RL_S/T_kinase"/>
</dbReference>
<evidence type="ECO:0000313" key="14">
    <source>
        <dbReference type="Proteomes" id="UP001153555"/>
    </source>
</evidence>
<comment type="caution">
    <text evidence="13">The sequence shown here is derived from an EMBL/GenBank/DDBJ whole genome shotgun (WGS) entry which is preliminary data.</text>
</comment>
<keyword evidence="7 11" id="KW-1133">Transmembrane helix</keyword>
<dbReference type="PROSITE" id="PS50011">
    <property type="entry name" value="PROTEIN_KINASE_DOM"/>
    <property type="match status" value="1"/>
</dbReference>
<organism evidence="13 14">
    <name type="scientific">Striga hermonthica</name>
    <name type="common">Purple witchweed</name>
    <name type="synonym">Buchnera hermonthica</name>
    <dbReference type="NCBI Taxonomy" id="68872"/>
    <lineage>
        <taxon>Eukaryota</taxon>
        <taxon>Viridiplantae</taxon>
        <taxon>Streptophyta</taxon>
        <taxon>Embryophyta</taxon>
        <taxon>Tracheophyta</taxon>
        <taxon>Spermatophyta</taxon>
        <taxon>Magnoliopsida</taxon>
        <taxon>eudicotyledons</taxon>
        <taxon>Gunneridae</taxon>
        <taxon>Pentapetalae</taxon>
        <taxon>asterids</taxon>
        <taxon>lamiids</taxon>
        <taxon>Lamiales</taxon>
        <taxon>Orobanchaceae</taxon>
        <taxon>Buchnereae</taxon>
        <taxon>Striga</taxon>
    </lineage>
</organism>
<evidence type="ECO:0000256" key="2">
    <source>
        <dbReference type="ARBA" id="ARBA00009592"/>
    </source>
</evidence>
<dbReference type="FunFam" id="3.80.10.10:FF:000111">
    <property type="entry name" value="LRR receptor-like serine/threonine-protein kinase ERECTA"/>
    <property type="match status" value="1"/>
</dbReference>
<name>A0A9N7MWU1_STRHE</name>
<dbReference type="GO" id="GO:0005524">
    <property type="term" value="F:ATP binding"/>
    <property type="evidence" value="ECO:0007669"/>
    <property type="project" value="InterPro"/>
</dbReference>
<dbReference type="Gene3D" id="3.80.10.10">
    <property type="entry name" value="Ribonuclease Inhibitor"/>
    <property type="match status" value="1"/>
</dbReference>
<dbReference type="GO" id="GO:0016020">
    <property type="term" value="C:membrane"/>
    <property type="evidence" value="ECO:0007669"/>
    <property type="project" value="UniProtKB-SubCell"/>
</dbReference>
<dbReference type="SUPFAM" id="SSF56112">
    <property type="entry name" value="Protein kinase-like (PK-like)"/>
    <property type="match status" value="1"/>
</dbReference>
<evidence type="ECO:0000256" key="11">
    <source>
        <dbReference type="SAM" id="Phobius"/>
    </source>
</evidence>
<sequence>MGGNLLSGGIPSELGNLTSLQIVMNLSYNNLSGSIPPELGNLVLLEYLFLNNNELSGEIPRTFGNLSSLLGCNLSSNRLTGPLSSAQLFQSMSRSSFTGNIGLCGGTLGNCTCLSSIPWELKKAELPRRKIITVVSAVIGGVSLILIVVILHHMRTLHVDRYSKDMMLSLESDIYFPPKEGFSLKDLVEATDNFQERVRSSFRAEILMLGKIRHRNIVKLYGFWYHGGSKLLVYEYMAGGSLGEVLHGHCHGHGGLLDWAVRFGIALGAAEGLAYLHHDCRPRIIHTVI</sequence>
<dbReference type="PANTHER" id="PTHR48053">
    <property type="entry name" value="LEUCINE RICH REPEAT FAMILY PROTEIN, EXPRESSED"/>
    <property type="match status" value="1"/>
</dbReference>
<dbReference type="SUPFAM" id="SSF52058">
    <property type="entry name" value="L domain-like"/>
    <property type="match status" value="1"/>
</dbReference>
<evidence type="ECO:0000256" key="9">
    <source>
        <dbReference type="ARBA" id="ARBA00023170"/>
    </source>
</evidence>
<keyword evidence="6" id="KW-0677">Repeat</keyword>
<keyword evidence="9 13" id="KW-0675">Receptor</keyword>
<dbReference type="Pfam" id="PF07714">
    <property type="entry name" value="PK_Tyr_Ser-Thr"/>
    <property type="match status" value="1"/>
</dbReference>
<evidence type="ECO:0000256" key="6">
    <source>
        <dbReference type="ARBA" id="ARBA00022737"/>
    </source>
</evidence>
<dbReference type="InterPro" id="IPR000719">
    <property type="entry name" value="Prot_kinase_dom"/>
</dbReference>
<evidence type="ECO:0000256" key="8">
    <source>
        <dbReference type="ARBA" id="ARBA00023136"/>
    </source>
</evidence>
<keyword evidence="3" id="KW-0433">Leucine-rich repeat</keyword>
<evidence type="ECO:0000256" key="10">
    <source>
        <dbReference type="ARBA" id="ARBA00023180"/>
    </source>
</evidence>
<dbReference type="InterPro" id="IPR001245">
    <property type="entry name" value="Ser-Thr/Tyr_kinase_cat_dom"/>
</dbReference>
<keyword evidence="8 11" id="KW-0472">Membrane</keyword>
<reference evidence="13" key="1">
    <citation type="submission" date="2019-12" db="EMBL/GenBank/DDBJ databases">
        <authorList>
            <person name="Scholes J."/>
        </authorList>
    </citation>
    <scope>NUCLEOTIDE SEQUENCE</scope>
</reference>
<protein>
    <submittedName>
        <fullName evidence="13">Probable leucine-rich repeat receptor-like protein kinase</fullName>
    </submittedName>
</protein>
<evidence type="ECO:0000256" key="5">
    <source>
        <dbReference type="ARBA" id="ARBA00022729"/>
    </source>
</evidence>
<feature type="transmembrane region" description="Helical" evidence="11">
    <location>
        <begin position="131"/>
        <end position="154"/>
    </location>
</feature>
<keyword evidence="14" id="KW-1185">Reference proteome</keyword>
<comment type="subcellular location">
    <subcellularLocation>
        <location evidence="1">Membrane</location>
        <topology evidence="1">Single-pass type I membrane protein</topology>
    </subcellularLocation>
</comment>
<dbReference type="OrthoDB" id="1685114at2759"/>
<dbReference type="AlphaFoldDB" id="A0A9N7MWU1"/>
<dbReference type="InterPro" id="IPR011009">
    <property type="entry name" value="Kinase-like_dom_sf"/>
</dbReference>
<keyword evidence="5" id="KW-0732">Signal</keyword>
<comment type="similarity">
    <text evidence="2">Belongs to the RLP family.</text>
</comment>
<accession>A0A9N7MWU1</accession>